<dbReference type="SUPFAM" id="SSF55729">
    <property type="entry name" value="Acyl-CoA N-acyltransferases (Nat)"/>
    <property type="match status" value="1"/>
</dbReference>
<dbReference type="GO" id="GO:0016747">
    <property type="term" value="F:acyltransferase activity, transferring groups other than amino-acyl groups"/>
    <property type="evidence" value="ECO:0007669"/>
    <property type="project" value="InterPro"/>
</dbReference>
<dbReference type="PROSITE" id="PS51186">
    <property type="entry name" value="GNAT"/>
    <property type="match status" value="1"/>
</dbReference>
<evidence type="ECO:0000313" key="4">
    <source>
        <dbReference type="Proteomes" id="UP000252172"/>
    </source>
</evidence>
<feature type="domain" description="N-acetyltransferase" evidence="2">
    <location>
        <begin position="1"/>
        <end position="195"/>
    </location>
</feature>
<dbReference type="InterPro" id="IPR016181">
    <property type="entry name" value="Acyl_CoA_acyltransferase"/>
</dbReference>
<dbReference type="EMBL" id="QPIE01000004">
    <property type="protein sequence ID" value="RCU42975.1"/>
    <property type="molecule type" value="Genomic_DNA"/>
</dbReference>
<protein>
    <submittedName>
        <fullName evidence="3">GNAT family N-acetyltransferase</fullName>
    </submittedName>
</protein>
<accession>A0A368N074</accession>
<keyword evidence="3" id="KW-0808">Transferase</keyword>
<dbReference type="Gene3D" id="3.40.630.30">
    <property type="match status" value="2"/>
</dbReference>
<keyword evidence="4" id="KW-1185">Reference proteome</keyword>
<keyword evidence="1" id="KW-0472">Membrane</keyword>
<sequence>MTIRKANSSDIIEIVEIHMNRFHNFFLTSLGSSFLRIFYKAFLKSPGILLVLEDEGEVKGFVAGTRDNRGFYKKIVKNNFLSFFLIGIKLLFAKPASLLRVGYKIIKSDKNSIIFAELLSIASKKNKRGYGKLLLKGFESEVNNYNPDLLPVALTTDYDENEKAVRFYRDSGYVVLEVFESFRGRKMYRFIKYFNNI</sequence>
<dbReference type="OrthoDB" id="1819306at2"/>
<evidence type="ECO:0000256" key="1">
    <source>
        <dbReference type="SAM" id="Phobius"/>
    </source>
</evidence>
<organism evidence="3 4">
    <name type="scientific">Chryseobacterium lacus</name>
    <dbReference type="NCBI Taxonomy" id="2058346"/>
    <lineage>
        <taxon>Bacteria</taxon>
        <taxon>Pseudomonadati</taxon>
        <taxon>Bacteroidota</taxon>
        <taxon>Flavobacteriia</taxon>
        <taxon>Flavobacteriales</taxon>
        <taxon>Weeksellaceae</taxon>
        <taxon>Chryseobacterium group</taxon>
        <taxon>Chryseobacterium</taxon>
    </lineage>
</organism>
<dbReference type="InterPro" id="IPR000182">
    <property type="entry name" value="GNAT_dom"/>
</dbReference>
<comment type="caution">
    <text evidence="3">The sequence shown here is derived from an EMBL/GenBank/DDBJ whole genome shotgun (WGS) entry which is preliminary data.</text>
</comment>
<proteinExistence type="predicted"/>
<dbReference type="AlphaFoldDB" id="A0A368N074"/>
<dbReference type="Proteomes" id="UP000252172">
    <property type="component" value="Unassembled WGS sequence"/>
</dbReference>
<gene>
    <name evidence="3" type="ORF">DQ356_05925</name>
</gene>
<feature type="transmembrane region" description="Helical" evidence="1">
    <location>
        <begin position="80"/>
        <end position="103"/>
    </location>
</feature>
<feature type="transmembrane region" description="Helical" evidence="1">
    <location>
        <begin position="21"/>
        <end position="39"/>
    </location>
</feature>
<evidence type="ECO:0000313" key="3">
    <source>
        <dbReference type="EMBL" id="RCU42975.1"/>
    </source>
</evidence>
<reference evidence="3 4" key="1">
    <citation type="submission" date="2018-07" db="EMBL/GenBank/DDBJ databases">
        <title>Chryseobacterium lacus sp. nov., isolated from lake water.</title>
        <authorList>
            <person name="Li C.-M."/>
        </authorList>
    </citation>
    <scope>NUCLEOTIDE SEQUENCE [LARGE SCALE GENOMIC DNA]</scope>
    <source>
        <strain evidence="3 4">YLOS41</strain>
    </source>
</reference>
<evidence type="ECO:0000259" key="2">
    <source>
        <dbReference type="PROSITE" id="PS51186"/>
    </source>
</evidence>
<name>A0A368N074_9FLAO</name>
<keyword evidence="1" id="KW-1133">Transmembrane helix</keyword>
<dbReference type="Pfam" id="PF00583">
    <property type="entry name" value="Acetyltransf_1"/>
    <property type="match status" value="1"/>
</dbReference>
<keyword evidence="1" id="KW-0812">Transmembrane</keyword>